<dbReference type="GO" id="GO:0003824">
    <property type="term" value="F:catalytic activity"/>
    <property type="evidence" value="ECO:0007669"/>
    <property type="project" value="InterPro"/>
</dbReference>
<dbReference type="AlphaFoldDB" id="A0AB40BTR2"/>
<evidence type="ECO:0000313" key="2">
    <source>
        <dbReference type="Proteomes" id="UP001515500"/>
    </source>
</evidence>
<dbReference type="InterPro" id="IPR036691">
    <property type="entry name" value="Endo/exonu/phosph_ase_sf"/>
</dbReference>
<proteinExistence type="predicted"/>
<dbReference type="Gene3D" id="3.60.10.10">
    <property type="entry name" value="Endonuclease/exonuclease/phosphatase"/>
    <property type="match status" value="1"/>
</dbReference>
<gene>
    <name evidence="3" type="primary">LOC120267210</name>
</gene>
<dbReference type="PANTHER" id="PTHR33710:SF71">
    <property type="entry name" value="ENDONUCLEASE_EXONUCLEASE_PHOSPHATASE DOMAIN-CONTAINING PROTEIN"/>
    <property type="match status" value="1"/>
</dbReference>
<evidence type="ECO:0000259" key="1">
    <source>
        <dbReference type="Pfam" id="PF03372"/>
    </source>
</evidence>
<sequence>MTARSMKNAFWDELRASAGPNGMPWIICGDFNATFNLGDKNGGPPNLADIRLANSFLQELKLLEPPAVGRRFSWTNGQSDSIWVKLDRFIVNSECVGFFPKLIQKSLPRLGSDHVSIRLELGIHYSIPRPFRYELAWFMAEGHLRYWAKFSFGSIKLKKLALLHELDCLDSIAENRCLSPLESKQGEDLKLELFLIRKQEELYWKQRFRLQWLKEGDENTRFFHAVAIGRRNRNFIPSIIFNGTTMTDPRDIGKVFSDRFQLQFGQSRSNRFLIDFRKLLSNRNLVDLSQLDRPFTMEEVKTAVFDLGKDKALGPDGFPLLFFR</sequence>
<dbReference type="Proteomes" id="UP001515500">
    <property type="component" value="Chromosome 8"/>
</dbReference>
<feature type="domain" description="Endonuclease/exonuclease/phosphatase" evidence="1">
    <location>
        <begin position="8"/>
        <end position="114"/>
    </location>
</feature>
<dbReference type="GeneID" id="120267210"/>
<dbReference type="SUPFAM" id="SSF56219">
    <property type="entry name" value="DNase I-like"/>
    <property type="match status" value="1"/>
</dbReference>
<name>A0AB40BTR2_DIOCR</name>
<keyword evidence="2" id="KW-1185">Reference proteome</keyword>
<protein>
    <submittedName>
        <fullName evidence="3">Uncharacterized protein LOC120267210</fullName>
    </submittedName>
</protein>
<dbReference type="Pfam" id="PF03372">
    <property type="entry name" value="Exo_endo_phos"/>
    <property type="match status" value="1"/>
</dbReference>
<accession>A0AB40BTR2</accession>
<dbReference type="InterPro" id="IPR005135">
    <property type="entry name" value="Endo/exonuclease/phosphatase"/>
</dbReference>
<evidence type="ECO:0000313" key="3">
    <source>
        <dbReference type="RefSeq" id="XP_039130838.1"/>
    </source>
</evidence>
<dbReference type="PANTHER" id="PTHR33710">
    <property type="entry name" value="BNAC02G09200D PROTEIN"/>
    <property type="match status" value="1"/>
</dbReference>
<organism evidence="2 3">
    <name type="scientific">Dioscorea cayennensis subsp. rotundata</name>
    <name type="common">White Guinea yam</name>
    <name type="synonym">Dioscorea rotundata</name>
    <dbReference type="NCBI Taxonomy" id="55577"/>
    <lineage>
        <taxon>Eukaryota</taxon>
        <taxon>Viridiplantae</taxon>
        <taxon>Streptophyta</taxon>
        <taxon>Embryophyta</taxon>
        <taxon>Tracheophyta</taxon>
        <taxon>Spermatophyta</taxon>
        <taxon>Magnoliopsida</taxon>
        <taxon>Liliopsida</taxon>
        <taxon>Dioscoreales</taxon>
        <taxon>Dioscoreaceae</taxon>
        <taxon>Dioscorea</taxon>
    </lineage>
</organism>
<dbReference type="RefSeq" id="XP_039130838.1">
    <property type="nucleotide sequence ID" value="XM_039274904.1"/>
</dbReference>
<reference evidence="3" key="1">
    <citation type="submission" date="2025-08" db="UniProtKB">
        <authorList>
            <consortium name="RefSeq"/>
        </authorList>
    </citation>
    <scope>IDENTIFICATION</scope>
</reference>